<dbReference type="AlphaFoldDB" id="A0A916SA28"/>
<evidence type="ECO:0000313" key="3">
    <source>
        <dbReference type="Proteomes" id="UP000620596"/>
    </source>
</evidence>
<proteinExistence type="predicted"/>
<evidence type="ECO:0000313" key="2">
    <source>
        <dbReference type="EMBL" id="GGA89224.1"/>
    </source>
</evidence>
<dbReference type="Proteomes" id="UP000620596">
    <property type="component" value="Unassembled WGS sequence"/>
</dbReference>
<feature type="region of interest" description="Disordered" evidence="1">
    <location>
        <begin position="180"/>
        <end position="208"/>
    </location>
</feature>
<dbReference type="EMBL" id="BMIG01000002">
    <property type="protein sequence ID" value="GGA89224.1"/>
    <property type="molecule type" value="Genomic_DNA"/>
</dbReference>
<protein>
    <recommendedName>
        <fullName evidence="4">DUF4124 domain-containing protein</fullName>
    </recommendedName>
</protein>
<feature type="region of interest" description="Disordered" evidence="1">
    <location>
        <begin position="54"/>
        <end position="89"/>
    </location>
</feature>
<feature type="compositionally biased region" description="Basic and acidic residues" evidence="1">
    <location>
        <begin position="190"/>
        <end position="208"/>
    </location>
</feature>
<organism evidence="2 3">
    <name type="scientific">Polaromonas eurypsychrophila</name>
    <dbReference type="NCBI Taxonomy" id="1614635"/>
    <lineage>
        <taxon>Bacteria</taxon>
        <taxon>Pseudomonadati</taxon>
        <taxon>Pseudomonadota</taxon>
        <taxon>Betaproteobacteria</taxon>
        <taxon>Burkholderiales</taxon>
        <taxon>Comamonadaceae</taxon>
        <taxon>Polaromonas</taxon>
    </lineage>
</organism>
<gene>
    <name evidence="2" type="ORF">GCM10011496_07520</name>
</gene>
<name>A0A916SA28_9BURK</name>
<reference evidence="2" key="1">
    <citation type="journal article" date="2014" name="Int. J. Syst. Evol. Microbiol.">
        <title>Complete genome sequence of Corynebacterium casei LMG S-19264T (=DSM 44701T), isolated from a smear-ripened cheese.</title>
        <authorList>
            <consortium name="US DOE Joint Genome Institute (JGI-PGF)"/>
            <person name="Walter F."/>
            <person name="Albersmeier A."/>
            <person name="Kalinowski J."/>
            <person name="Ruckert C."/>
        </authorList>
    </citation>
    <scope>NUCLEOTIDE SEQUENCE</scope>
    <source>
        <strain evidence="2">CGMCC 1.15322</strain>
    </source>
</reference>
<evidence type="ECO:0000256" key="1">
    <source>
        <dbReference type="SAM" id="MobiDB-lite"/>
    </source>
</evidence>
<sequence length="208" mass="22748">MGLMDREHLQDNDRQRPFSPPPERSGTLGKVLISLVILFFIYLAADWKLNQQAPDKANKDPANTLQVPPATSPSLARVPTPSATPNATGNARTVTKCVVNGKTSYGDSDCGAGASATQLVTKDNFNLMSAVRVPVSAQTEPPTLQPSSVAQAPSSVDYEAMKTECKALDERIKYLDALARQPQSGQTQDWIRDERKKARDRQVRIPCR</sequence>
<accession>A0A916SA28</accession>
<feature type="region of interest" description="Disordered" evidence="1">
    <location>
        <begin position="1"/>
        <end position="25"/>
    </location>
</feature>
<comment type="caution">
    <text evidence="2">The sequence shown here is derived from an EMBL/GenBank/DDBJ whole genome shotgun (WGS) entry which is preliminary data.</text>
</comment>
<reference evidence="2" key="2">
    <citation type="submission" date="2020-09" db="EMBL/GenBank/DDBJ databases">
        <authorList>
            <person name="Sun Q."/>
            <person name="Zhou Y."/>
        </authorList>
    </citation>
    <scope>NUCLEOTIDE SEQUENCE</scope>
    <source>
        <strain evidence="2">CGMCC 1.15322</strain>
    </source>
</reference>
<feature type="compositionally biased region" description="Basic and acidic residues" evidence="1">
    <location>
        <begin position="1"/>
        <end position="16"/>
    </location>
</feature>
<keyword evidence="3" id="KW-1185">Reference proteome</keyword>
<dbReference type="RefSeq" id="WP_188706733.1">
    <property type="nucleotide sequence ID" value="NZ_BMIG01000002.1"/>
</dbReference>
<evidence type="ECO:0008006" key="4">
    <source>
        <dbReference type="Google" id="ProtNLM"/>
    </source>
</evidence>